<dbReference type="InterPro" id="IPR006879">
    <property type="entry name" value="YdjC-like"/>
</dbReference>
<accession>A0A7L7KRV4</accession>
<evidence type="ECO:0000256" key="4">
    <source>
        <dbReference type="ARBA" id="ARBA00022842"/>
    </source>
</evidence>
<keyword evidence="3" id="KW-0378">Hydrolase</keyword>
<evidence type="ECO:0000313" key="6">
    <source>
        <dbReference type="EMBL" id="QMS85149.1"/>
    </source>
</evidence>
<dbReference type="SUPFAM" id="SSF88713">
    <property type="entry name" value="Glycoside hydrolase/deacetylase"/>
    <property type="match status" value="1"/>
</dbReference>
<evidence type="ECO:0000256" key="2">
    <source>
        <dbReference type="ARBA" id="ARBA00022723"/>
    </source>
</evidence>
<dbReference type="RefSeq" id="WP_258876925.1">
    <property type="nucleotide sequence ID" value="NZ_CP048914.1"/>
</dbReference>
<evidence type="ECO:0000313" key="7">
    <source>
        <dbReference type="Proteomes" id="UP000514720"/>
    </source>
</evidence>
<evidence type="ECO:0000256" key="5">
    <source>
        <dbReference type="ARBA" id="ARBA00023277"/>
    </source>
</evidence>
<sequence>MKYLLLRADDLGYSPGINQGIAESVKCGLVKNVGLMVNVPSSKDGYELIKNEDVCLGLHVNITVGTPLTDPSLIPSLVDQNGLFICSKAYRTRAFDTSKRKEMALEVQAQYEEFIAITGRKPNYIESHAVYPKNLVYVMKELSKKYDILFSPFPIHDTTIRIKNHDVVVSMNPMRDGYNPKQELLNFINSSQEDYGLFVVHPGYVDGVVLHNSSLTVPRDLEREMLCDKRVIQDVQNAVQLISYTDL</sequence>
<dbReference type="InterPro" id="IPR011330">
    <property type="entry name" value="Glyco_hydro/deAcase_b/a-brl"/>
</dbReference>
<reference evidence="6 7" key="1">
    <citation type="submission" date="2020-02" db="EMBL/GenBank/DDBJ databases">
        <authorList>
            <person name="Zheng R.K."/>
            <person name="Sun C.M."/>
        </authorList>
    </citation>
    <scope>NUCLEOTIDE SEQUENCE [LARGE SCALE GENOMIC DNA]</scope>
    <source>
        <strain evidence="7">zrk13</strain>
    </source>
</reference>
<dbReference type="KEGG" id="xcl:G4Z02_05115"/>
<dbReference type="GO" id="GO:0019213">
    <property type="term" value="F:deacetylase activity"/>
    <property type="evidence" value="ECO:0007669"/>
    <property type="project" value="TreeGrafter"/>
</dbReference>
<dbReference type="EMBL" id="CP048914">
    <property type="protein sequence ID" value="QMS85149.1"/>
    <property type="molecule type" value="Genomic_DNA"/>
</dbReference>
<dbReference type="GO" id="GO:0046872">
    <property type="term" value="F:metal ion binding"/>
    <property type="evidence" value="ECO:0007669"/>
    <property type="project" value="UniProtKB-KW"/>
</dbReference>
<keyword evidence="5" id="KW-0119">Carbohydrate metabolism</keyword>
<dbReference type="AlphaFoldDB" id="A0A7L7KRV4"/>
<dbReference type="GO" id="GO:0005975">
    <property type="term" value="P:carbohydrate metabolic process"/>
    <property type="evidence" value="ECO:0007669"/>
    <property type="project" value="InterPro"/>
</dbReference>
<dbReference type="GO" id="GO:0016787">
    <property type="term" value="F:hydrolase activity"/>
    <property type="evidence" value="ECO:0007669"/>
    <property type="project" value="UniProtKB-KW"/>
</dbReference>
<dbReference type="Pfam" id="PF04794">
    <property type="entry name" value="YdjC"/>
    <property type="match status" value="1"/>
</dbReference>
<name>A0A7L7KRV4_9MOLU</name>
<evidence type="ECO:0000256" key="1">
    <source>
        <dbReference type="ARBA" id="ARBA00001946"/>
    </source>
</evidence>
<evidence type="ECO:0000256" key="3">
    <source>
        <dbReference type="ARBA" id="ARBA00022801"/>
    </source>
</evidence>
<proteinExistence type="predicted"/>
<dbReference type="PANTHER" id="PTHR31609">
    <property type="entry name" value="YDJC DEACETYLASE FAMILY MEMBER"/>
    <property type="match status" value="1"/>
</dbReference>
<organism evidence="6 7">
    <name type="scientific">Candidatus Xianfuyuplasma coldseepsis</name>
    <dbReference type="NCBI Taxonomy" id="2782163"/>
    <lineage>
        <taxon>Bacteria</taxon>
        <taxon>Bacillati</taxon>
        <taxon>Mycoplasmatota</taxon>
        <taxon>Mollicutes</taxon>
        <taxon>Candidatus Izemoplasmatales</taxon>
        <taxon>Candidatus Izemoplasmataceae</taxon>
        <taxon>Candidatus Xianfuyuplasma</taxon>
    </lineage>
</organism>
<dbReference type="PANTHER" id="PTHR31609:SF1">
    <property type="entry name" value="CARBOHYDRATE DEACETYLASE"/>
    <property type="match status" value="1"/>
</dbReference>
<gene>
    <name evidence="6" type="ORF">G4Z02_05115</name>
</gene>
<keyword evidence="4" id="KW-0460">Magnesium</keyword>
<keyword evidence="7" id="KW-1185">Reference proteome</keyword>
<comment type="cofactor">
    <cofactor evidence="1">
        <name>Mg(2+)</name>
        <dbReference type="ChEBI" id="CHEBI:18420"/>
    </cofactor>
</comment>
<keyword evidence="2" id="KW-0479">Metal-binding</keyword>
<protein>
    <submittedName>
        <fullName evidence="6">ChbG/HpnK family deacetylase</fullName>
    </submittedName>
</protein>
<dbReference type="Proteomes" id="UP000514720">
    <property type="component" value="Chromosome"/>
</dbReference>
<dbReference type="Gene3D" id="3.20.20.370">
    <property type="entry name" value="Glycoside hydrolase/deacetylase"/>
    <property type="match status" value="1"/>
</dbReference>